<comment type="cofactor">
    <cofactor evidence="14">
        <name>Mg(2+)</name>
        <dbReference type="ChEBI" id="CHEBI:18420"/>
    </cofactor>
    <cofactor evidence="14">
        <name>Mn(2+)</name>
        <dbReference type="ChEBI" id="CHEBI:29035"/>
    </cofactor>
</comment>
<name>A0A1I3WEE6_9BACT</name>
<dbReference type="GO" id="GO:0051607">
    <property type="term" value="P:defense response to virus"/>
    <property type="evidence" value="ECO:0007669"/>
    <property type="project" value="UniProtKB-UniRule"/>
</dbReference>
<comment type="catalytic activity">
    <reaction evidence="12">
        <text>exonucleolytic cleavage in the 5'- to 3'-direction to yield nucleoside 3'-phosphates.</text>
        <dbReference type="EC" id="3.1.12.1"/>
    </reaction>
</comment>
<dbReference type="STRING" id="52560.SAMN04488082_1133"/>
<dbReference type="EMBL" id="FORX01000013">
    <property type="protein sequence ID" value="SFK05918.1"/>
    <property type="molecule type" value="Genomic_DNA"/>
</dbReference>
<keyword evidence="7" id="KW-0408">Iron</keyword>
<proteinExistence type="inferred from homology"/>
<dbReference type="InterPro" id="IPR050646">
    <property type="entry name" value="Cas1"/>
</dbReference>
<feature type="binding site" evidence="14">
    <location>
        <position position="372"/>
    </location>
    <ligand>
        <name>Mn(2+)</name>
        <dbReference type="ChEBI" id="CHEBI:29035"/>
    </ligand>
</feature>
<evidence type="ECO:0000256" key="4">
    <source>
        <dbReference type="ARBA" id="ARBA00022801"/>
    </source>
</evidence>
<reference evidence="17" key="1">
    <citation type="submission" date="2016-10" db="EMBL/GenBank/DDBJ databases">
        <authorList>
            <person name="Varghese N."/>
            <person name="Submissions S."/>
        </authorList>
    </citation>
    <scope>NUCLEOTIDE SEQUENCE [LARGE SCALE GENOMIC DNA]</scope>
    <source>
        <strain evidence="17">DSM 5918</strain>
    </source>
</reference>
<organism evidence="16 17">
    <name type="scientific">Desulfomicrobium apsheronum</name>
    <dbReference type="NCBI Taxonomy" id="52560"/>
    <lineage>
        <taxon>Bacteria</taxon>
        <taxon>Pseudomonadati</taxon>
        <taxon>Thermodesulfobacteriota</taxon>
        <taxon>Desulfovibrionia</taxon>
        <taxon>Desulfovibrionales</taxon>
        <taxon>Desulfomicrobiaceae</taxon>
        <taxon>Desulfomicrobium</taxon>
    </lineage>
</organism>
<keyword evidence="10 14" id="KW-0238">DNA-binding</keyword>
<dbReference type="Gene3D" id="3.90.320.10">
    <property type="match status" value="1"/>
</dbReference>
<dbReference type="AlphaFoldDB" id="A0A1I3WEE6"/>
<evidence type="ECO:0000256" key="10">
    <source>
        <dbReference type="ARBA" id="ARBA00023125"/>
    </source>
</evidence>
<dbReference type="InterPro" id="IPR042211">
    <property type="entry name" value="CRISPR-assoc_Cas1_N"/>
</dbReference>
<keyword evidence="11 14" id="KW-0464">Manganese</keyword>
<dbReference type="InterPro" id="IPR013343">
    <property type="entry name" value="CRISPR-assoc_prot_Cas4"/>
</dbReference>
<dbReference type="InterPro" id="IPR011604">
    <property type="entry name" value="PDDEXK-like_dom_sf"/>
</dbReference>
<dbReference type="OrthoDB" id="9803119at2"/>
<keyword evidence="17" id="KW-1185">Reference proteome</keyword>
<comment type="function">
    <text evidence="14">CRISPR (clustered regularly interspaced short palindromic repeat), is an adaptive immune system that provides protection against mobile genetic elements (viruses, transposable elements and conjugative plasmids). CRISPR clusters contain spacers, sequences complementary to antecedent mobile elements, and target invading nucleic acids. CRISPR clusters are transcribed and processed into CRISPR RNA (crRNA). Acts as a dsDNA endonuclease. Involved in the integration of spacer DNA into the CRISPR cassette.</text>
</comment>
<keyword evidence="3 14" id="KW-0255">Endonuclease</keyword>
<dbReference type="EC" id="3.1.-.-" evidence="14"/>
<comment type="subunit">
    <text evidence="13 14">Homodimer, forms a heterotetramer with a Cas2 homodimer.</text>
</comment>
<dbReference type="InterPro" id="IPR022765">
    <property type="entry name" value="Dna2/Cas4_DUF83"/>
</dbReference>
<feature type="binding site" evidence="14">
    <location>
        <position position="443"/>
    </location>
    <ligand>
        <name>Mn(2+)</name>
        <dbReference type="ChEBI" id="CHEBI:29035"/>
    </ligand>
</feature>
<comment type="similarity">
    <text evidence="14">Belongs to the CRISPR-associated endonuclease Cas1 family.</text>
</comment>
<evidence type="ECO:0000256" key="12">
    <source>
        <dbReference type="ARBA" id="ARBA00033996"/>
    </source>
</evidence>
<dbReference type="PANTHER" id="PTHR34353:SF2">
    <property type="entry name" value="CRISPR-ASSOCIATED ENDONUCLEASE CAS1 1"/>
    <property type="match status" value="1"/>
</dbReference>
<evidence type="ECO:0000256" key="5">
    <source>
        <dbReference type="ARBA" id="ARBA00022839"/>
    </source>
</evidence>
<evidence type="ECO:0000256" key="7">
    <source>
        <dbReference type="ARBA" id="ARBA00023004"/>
    </source>
</evidence>
<protein>
    <recommendedName>
        <fullName evidence="14">CRISPR-associated endonuclease Cas1</fullName>
        <ecNumber evidence="14">3.1.-.-</ecNumber>
    </recommendedName>
</protein>
<evidence type="ECO:0000259" key="15">
    <source>
        <dbReference type="Pfam" id="PF01930"/>
    </source>
</evidence>
<dbReference type="InterPro" id="IPR002729">
    <property type="entry name" value="CRISPR-assoc_Cas1"/>
</dbReference>
<evidence type="ECO:0000256" key="13">
    <source>
        <dbReference type="ARBA" id="ARBA00038592"/>
    </source>
</evidence>
<evidence type="ECO:0000313" key="17">
    <source>
        <dbReference type="Proteomes" id="UP000198635"/>
    </source>
</evidence>
<dbReference type="RefSeq" id="WP_092376085.1">
    <property type="nucleotide sequence ID" value="NZ_FORX01000013.1"/>
</dbReference>
<gene>
    <name evidence="14" type="primary">cas1</name>
    <name evidence="16" type="ORF">SAMN04488082_1133</name>
</gene>
<dbReference type="Pfam" id="PF01930">
    <property type="entry name" value="Cas_Cas4"/>
    <property type="match status" value="1"/>
</dbReference>
<dbReference type="NCBIfam" id="TIGR00372">
    <property type="entry name" value="cas4"/>
    <property type="match status" value="1"/>
</dbReference>
<dbReference type="GO" id="GO:0051536">
    <property type="term" value="F:iron-sulfur cluster binding"/>
    <property type="evidence" value="ECO:0007669"/>
    <property type="project" value="UniProtKB-KW"/>
</dbReference>
<keyword evidence="5 16" id="KW-0269">Exonuclease</keyword>
<evidence type="ECO:0000256" key="14">
    <source>
        <dbReference type="HAMAP-Rule" id="MF_01470"/>
    </source>
</evidence>
<keyword evidence="4 14" id="KW-0378">Hydrolase</keyword>
<keyword evidence="8" id="KW-0411">Iron-sulfur</keyword>
<dbReference type="PANTHER" id="PTHR34353">
    <property type="entry name" value="CRISPR-ASSOCIATED ENDONUCLEASE CAS1 1"/>
    <property type="match status" value="1"/>
</dbReference>
<dbReference type="Gene3D" id="1.20.120.920">
    <property type="entry name" value="CRISPR-associated endonuclease Cas1, C-terminal domain"/>
    <property type="match status" value="1"/>
</dbReference>
<dbReference type="Proteomes" id="UP000198635">
    <property type="component" value="Unassembled WGS sequence"/>
</dbReference>
<dbReference type="GO" id="GO:0003677">
    <property type="term" value="F:DNA binding"/>
    <property type="evidence" value="ECO:0007669"/>
    <property type="project" value="UniProtKB-KW"/>
</dbReference>
<dbReference type="GO" id="GO:0004527">
    <property type="term" value="F:exonuclease activity"/>
    <property type="evidence" value="ECO:0007669"/>
    <property type="project" value="UniProtKB-KW"/>
</dbReference>
<accession>A0A1I3WEE6</accession>
<dbReference type="GO" id="GO:0004519">
    <property type="term" value="F:endonuclease activity"/>
    <property type="evidence" value="ECO:0007669"/>
    <property type="project" value="UniProtKB-UniRule"/>
</dbReference>
<evidence type="ECO:0000256" key="8">
    <source>
        <dbReference type="ARBA" id="ARBA00023014"/>
    </source>
</evidence>
<dbReference type="Pfam" id="PF01867">
    <property type="entry name" value="Cas_Cas1"/>
    <property type="match status" value="1"/>
</dbReference>
<dbReference type="Gene3D" id="3.100.10.20">
    <property type="entry name" value="CRISPR-associated endonuclease Cas1, N-terminal domain"/>
    <property type="match status" value="1"/>
</dbReference>
<evidence type="ECO:0000256" key="2">
    <source>
        <dbReference type="ARBA" id="ARBA00022723"/>
    </source>
</evidence>
<dbReference type="HAMAP" id="MF_01470">
    <property type="entry name" value="Cas1"/>
    <property type="match status" value="1"/>
</dbReference>
<evidence type="ECO:0000256" key="1">
    <source>
        <dbReference type="ARBA" id="ARBA00022722"/>
    </source>
</evidence>
<evidence type="ECO:0000256" key="6">
    <source>
        <dbReference type="ARBA" id="ARBA00022842"/>
    </source>
</evidence>
<evidence type="ECO:0000313" key="16">
    <source>
        <dbReference type="EMBL" id="SFK05918.1"/>
    </source>
</evidence>
<dbReference type="NCBIfam" id="TIGR00287">
    <property type="entry name" value="cas1"/>
    <property type="match status" value="1"/>
</dbReference>
<dbReference type="CDD" id="cd09634">
    <property type="entry name" value="Cas1_I-II-III"/>
    <property type="match status" value="1"/>
</dbReference>
<dbReference type="GO" id="GO:0043571">
    <property type="term" value="P:maintenance of CRISPR repeat elements"/>
    <property type="evidence" value="ECO:0007669"/>
    <property type="project" value="UniProtKB-UniRule"/>
</dbReference>
<feature type="binding site" evidence="14">
    <location>
        <position position="458"/>
    </location>
    <ligand>
        <name>Mn(2+)</name>
        <dbReference type="ChEBI" id="CHEBI:29035"/>
    </ligand>
</feature>
<evidence type="ECO:0000256" key="9">
    <source>
        <dbReference type="ARBA" id="ARBA00023118"/>
    </source>
</evidence>
<sequence length="551" mass="61877">MIEQPLIPVRMLNEYVYCPRLAHLMWVQAEFAHNEFTTDGVIKHRRVDTPGKPLHEPLTEEQTIHARSVSLSSESLGITAKMDLVEGRGSDVVPVDYKRGKRPHTSKGAYDPERVQLCAQGLLLREHGFHCDGGVLYFVASKERVRVEFDDDLEALTRRSIAELALLAGQAMAPEPLIDSPKCPHCSLVGICLPDETGFLRGREMAIRPIFAGVEQASPLYVQSPKAYIRKNGMRLLVEENREIVAEARLEEVSQLAVFGSSMLTTPALHECFRREIPVTYLSYGGWFLGHTVGTGHRNVETRTAQYRASFDQAMCLGLARSLVAAKIANSRTLLRRNHRGEGAPKDALEGLGRDVRMARTASNLESLLGHEGTAASRYFGLFAAMFKSDGPDSWRFDFVSRNRRPPKDPVNAMLSFAYAMLVRELSVALSAVGLDPYRGFYHQPRFGRPALALDMMEPFRPLVADSVVITVVNNGEVQTGDFVQAAGSCNLTDKGRKSFIRAFERRMNQEVTHPIFKYRISYRRLLEVQARLLVRYLSGEINEYPCFMTR</sequence>
<feature type="domain" description="DUF83" evidence="15">
    <location>
        <begin position="11"/>
        <end position="193"/>
    </location>
</feature>
<evidence type="ECO:0000256" key="11">
    <source>
        <dbReference type="ARBA" id="ARBA00023211"/>
    </source>
</evidence>
<dbReference type="InterPro" id="IPR042206">
    <property type="entry name" value="CRISPR-assoc_Cas1_C"/>
</dbReference>
<dbReference type="GO" id="GO:0046872">
    <property type="term" value="F:metal ion binding"/>
    <property type="evidence" value="ECO:0007669"/>
    <property type="project" value="UniProtKB-UniRule"/>
</dbReference>
<keyword evidence="2 14" id="KW-0479">Metal-binding</keyword>
<evidence type="ECO:0000256" key="3">
    <source>
        <dbReference type="ARBA" id="ARBA00022759"/>
    </source>
</evidence>
<keyword evidence="9 14" id="KW-0051">Antiviral defense</keyword>
<keyword evidence="6 14" id="KW-0460">Magnesium</keyword>
<keyword evidence="1 14" id="KW-0540">Nuclease</keyword>